<name>B8GPP7_THISH</name>
<evidence type="ECO:0000313" key="10">
    <source>
        <dbReference type="Proteomes" id="UP000002383"/>
    </source>
</evidence>
<feature type="domain" description="Multidrug resistance protein MdtA-like barrel-sandwich hybrid" evidence="6">
    <location>
        <begin position="59"/>
        <end position="194"/>
    </location>
</feature>
<dbReference type="InterPro" id="IPR058792">
    <property type="entry name" value="Beta-barrel_RND_2"/>
</dbReference>
<dbReference type="InterPro" id="IPR058624">
    <property type="entry name" value="MdtA-like_HH"/>
</dbReference>
<feature type="domain" description="CusB-like beta-barrel" evidence="7">
    <location>
        <begin position="206"/>
        <end position="276"/>
    </location>
</feature>
<feature type="domain" description="Multidrug resistance protein MdtA-like C-terminal permuted SH3" evidence="8">
    <location>
        <begin position="284"/>
        <end position="336"/>
    </location>
</feature>
<dbReference type="PANTHER" id="PTHR30469:SF18">
    <property type="entry name" value="RESISTANCE-NODULATION-CELL DIVISION (RND) EFFLUX MEMBRANE FUSION PROTEIN-RELATED"/>
    <property type="match status" value="1"/>
</dbReference>
<evidence type="ECO:0000256" key="2">
    <source>
        <dbReference type="ARBA" id="ARBA00009477"/>
    </source>
</evidence>
<dbReference type="EMBL" id="CP001339">
    <property type="protein sequence ID" value="ACL72214.1"/>
    <property type="molecule type" value="Genomic_DNA"/>
</dbReference>
<evidence type="ECO:0000256" key="4">
    <source>
        <dbReference type="SAM" id="Coils"/>
    </source>
</evidence>
<gene>
    <name evidence="9" type="ordered locus">Tgr7_1128</name>
</gene>
<organism evidence="9 10">
    <name type="scientific">Thioalkalivibrio sulfidiphilus (strain HL-EbGR7)</name>
    <dbReference type="NCBI Taxonomy" id="396588"/>
    <lineage>
        <taxon>Bacteria</taxon>
        <taxon>Pseudomonadati</taxon>
        <taxon>Pseudomonadota</taxon>
        <taxon>Gammaproteobacteria</taxon>
        <taxon>Chromatiales</taxon>
        <taxon>Ectothiorhodospiraceae</taxon>
        <taxon>Thioalkalivibrio</taxon>
    </lineage>
</organism>
<evidence type="ECO:0000259" key="5">
    <source>
        <dbReference type="Pfam" id="PF25876"/>
    </source>
</evidence>
<evidence type="ECO:0000259" key="6">
    <source>
        <dbReference type="Pfam" id="PF25917"/>
    </source>
</evidence>
<dbReference type="InterPro" id="IPR006143">
    <property type="entry name" value="RND_pump_MFP"/>
</dbReference>
<reference evidence="9 10" key="1">
    <citation type="journal article" date="2011" name="Stand. Genomic Sci.">
        <title>Complete genome sequence of 'Thioalkalivibrio sulfidophilus' HL-EbGr7.</title>
        <authorList>
            <person name="Muyzer G."/>
            <person name="Sorokin D.Y."/>
            <person name="Mavromatis K."/>
            <person name="Lapidus A."/>
            <person name="Clum A."/>
            <person name="Ivanova N."/>
            <person name="Pati A."/>
            <person name="d'Haeseleer P."/>
            <person name="Woyke T."/>
            <person name="Kyrpides N.C."/>
        </authorList>
    </citation>
    <scope>NUCLEOTIDE SEQUENCE [LARGE SCALE GENOMIC DNA]</scope>
    <source>
        <strain evidence="9 10">HL-EbGR7</strain>
    </source>
</reference>
<dbReference type="Pfam" id="PF25876">
    <property type="entry name" value="HH_MFP_RND"/>
    <property type="match status" value="1"/>
</dbReference>
<dbReference type="Pfam" id="PF25954">
    <property type="entry name" value="Beta-barrel_RND_2"/>
    <property type="match status" value="1"/>
</dbReference>
<dbReference type="STRING" id="396588.Tgr7_1128"/>
<sequence precursor="true">MSKQGNRTVFSTGLMVVAGWGLGVLVQASASVPFETLRVEQQLTVQEKVVDGRIEAVQQATITAQTSGRIVELLYDVDDFVEAGAVIARLRDTEQRARLNQATASLREAQARFNEAETEFERIRGIFERQLVARAEMDRATASLEAARARLEAARAAVAEAEEQVEYTRIRAPYAGIVTERFVEVGESVSPGQPLIAGISLEFLRVTAEVPQRHIQTVRELGRARVLHDGTAAVEAEQLTFFPYADPATNTFRVRVQLPPGIEGLFPGMFVKVAFAVGERERLMIPASAVVYRGEMVGVYVVDEAGRVSLRQVRVGRVDNDQIEVLAGLEPGEQLALDPVHATLHLKRQQEAAR</sequence>
<evidence type="ECO:0000259" key="8">
    <source>
        <dbReference type="Pfam" id="PF25967"/>
    </source>
</evidence>
<comment type="similarity">
    <text evidence="2">Belongs to the membrane fusion protein (MFP) (TC 8.A.1) family.</text>
</comment>
<dbReference type="NCBIfam" id="TIGR01730">
    <property type="entry name" value="RND_mfp"/>
    <property type="match status" value="1"/>
</dbReference>
<dbReference type="Gene3D" id="1.10.287.470">
    <property type="entry name" value="Helix hairpin bin"/>
    <property type="match status" value="1"/>
</dbReference>
<feature type="coiled-coil region" evidence="4">
    <location>
        <begin position="99"/>
        <end position="171"/>
    </location>
</feature>
<protein>
    <submittedName>
        <fullName evidence="9">Efflux transporter, RND family, MFP subunit</fullName>
    </submittedName>
</protein>
<evidence type="ECO:0000313" key="9">
    <source>
        <dbReference type="EMBL" id="ACL72214.1"/>
    </source>
</evidence>
<comment type="subcellular location">
    <subcellularLocation>
        <location evidence="1">Cell envelope</location>
    </subcellularLocation>
</comment>
<keyword evidence="3" id="KW-0813">Transport</keyword>
<dbReference type="Gene3D" id="2.40.50.100">
    <property type="match status" value="1"/>
</dbReference>
<dbReference type="Pfam" id="PF25967">
    <property type="entry name" value="RND-MFP_C"/>
    <property type="match status" value="1"/>
</dbReference>
<dbReference type="InterPro" id="IPR058625">
    <property type="entry name" value="MdtA-like_BSH"/>
</dbReference>
<evidence type="ECO:0000256" key="1">
    <source>
        <dbReference type="ARBA" id="ARBA00004196"/>
    </source>
</evidence>
<accession>B8GPP7</accession>
<evidence type="ECO:0000259" key="7">
    <source>
        <dbReference type="Pfam" id="PF25954"/>
    </source>
</evidence>
<keyword evidence="4" id="KW-0175">Coiled coil</keyword>
<evidence type="ECO:0000256" key="3">
    <source>
        <dbReference type="ARBA" id="ARBA00022448"/>
    </source>
</evidence>
<dbReference type="RefSeq" id="WP_012637698.1">
    <property type="nucleotide sequence ID" value="NC_011901.1"/>
</dbReference>
<dbReference type="AlphaFoldDB" id="B8GPP7"/>
<proteinExistence type="inferred from homology"/>
<dbReference type="eggNOG" id="COG0845">
    <property type="taxonomic scope" value="Bacteria"/>
</dbReference>
<keyword evidence="10" id="KW-1185">Reference proteome</keyword>
<dbReference type="OrthoDB" id="5730196at2"/>
<dbReference type="Proteomes" id="UP000002383">
    <property type="component" value="Chromosome"/>
</dbReference>
<dbReference type="Pfam" id="PF25917">
    <property type="entry name" value="BSH_RND"/>
    <property type="match status" value="1"/>
</dbReference>
<dbReference type="GO" id="GO:0015562">
    <property type="term" value="F:efflux transmembrane transporter activity"/>
    <property type="evidence" value="ECO:0007669"/>
    <property type="project" value="TreeGrafter"/>
</dbReference>
<dbReference type="SUPFAM" id="SSF111369">
    <property type="entry name" value="HlyD-like secretion proteins"/>
    <property type="match status" value="1"/>
</dbReference>
<dbReference type="PANTHER" id="PTHR30469">
    <property type="entry name" value="MULTIDRUG RESISTANCE PROTEIN MDTA"/>
    <property type="match status" value="1"/>
</dbReference>
<feature type="domain" description="Multidrug resistance protein MdtA-like alpha-helical hairpin" evidence="5">
    <location>
        <begin position="99"/>
        <end position="168"/>
    </location>
</feature>
<dbReference type="Gene3D" id="2.40.30.170">
    <property type="match status" value="1"/>
</dbReference>
<dbReference type="InterPro" id="IPR058627">
    <property type="entry name" value="MdtA-like_C"/>
</dbReference>
<dbReference type="HOGENOM" id="CLU_018816_1_4_6"/>
<dbReference type="Gene3D" id="2.40.420.20">
    <property type="match status" value="1"/>
</dbReference>
<dbReference type="GO" id="GO:1990281">
    <property type="term" value="C:efflux pump complex"/>
    <property type="evidence" value="ECO:0007669"/>
    <property type="project" value="TreeGrafter"/>
</dbReference>
<dbReference type="KEGG" id="tgr:Tgr7_1128"/>